<protein>
    <recommendedName>
        <fullName evidence="4">Chromosome segregation ATPase</fullName>
    </recommendedName>
</protein>
<keyword evidence="3" id="KW-1185">Reference proteome</keyword>
<reference evidence="2 3" key="1">
    <citation type="submission" date="2020-06" db="EMBL/GenBank/DDBJ databases">
        <title>Methanolobus halotolerans sp. nov., isolated from a saline lake Tus in Siberia.</title>
        <authorList>
            <person name="Shen Y."/>
            <person name="Chen S.-C."/>
            <person name="Lai M.-C."/>
            <person name="Huang H.-H."/>
            <person name="Chiu H.-H."/>
            <person name="Tang S.-L."/>
            <person name="Rogozin D.Y."/>
            <person name="Degermendzhy A.G."/>
        </authorList>
    </citation>
    <scope>NUCLEOTIDE SEQUENCE [LARGE SCALE GENOMIC DNA]</scope>
    <source>
        <strain evidence="2 3">DSM 21339</strain>
    </source>
</reference>
<evidence type="ECO:0000256" key="1">
    <source>
        <dbReference type="SAM" id="Coils"/>
    </source>
</evidence>
<dbReference type="KEGG" id="mzi:HWN40_01400"/>
<dbReference type="OrthoDB" id="124194at2157"/>
<feature type="coiled-coil region" evidence="1">
    <location>
        <begin position="45"/>
        <end position="72"/>
    </location>
</feature>
<dbReference type="RefSeq" id="WP_176964080.1">
    <property type="nucleotide sequence ID" value="NZ_CP058215.1"/>
</dbReference>
<accession>A0A7D5E7K5</accession>
<evidence type="ECO:0000313" key="3">
    <source>
        <dbReference type="Proteomes" id="UP000509594"/>
    </source>
</evidence>
<dbReference type="GeneID" id="55820289"/>
<dbReference type="EMBL" id="CP058215">
    <property type="protein sequence ID" value="QLC49017.1"/>
    <property type="molecule type" value="Genomic_DNA"/>
</dbReference>
<evidence type="ECO:0000313" key="2">
    <source>
        <dbReference type="EMBL" id="QLC49017.1"/>
    </source>
</evidence>
<gene>
    <name evidence="2" type="ORF">HWN40_01400</name>
</gene>
<evidence type="ECO:0008006" key="4">
    <source>
        <dbReference type="Google" id="ProtNLM"/>
    </source>
</evidence>
<dbReference type="AlphaFoldDB" id="A0A7D5E7K5"/>
<keyword evidence="1" id="KW-0175">Coiled coil</keyword>
<dbReference type="Proteomes" id="UP000509594">
    <property type="component" value="Chromosome"/>
</dbReference>
<sequence>MKYTFQDSTELPYQRDFINDLHEFIKISKELILLEAEAKDLNETNKKNTVLLERQVQEIEELEKNLNVFLMDVSSSNESLSPTGIVDEIISSIGSIASKKKMELEKQHEENLKTAAYRIGELNSRMLSIMNPFFEDSIYGSRDTYSMSQDNQKLSGKQISFAGKMEYWFELEFNINELKVDDLYKDFSLPVWTPSGLLHRENKVKDMGLSDYLITSVEYDGDEHLEAVLRDGKSEHIFKIVADDNTFIIFYNDQDVTTDEDLVKSIDEEAVKALIRNMEQYFSVAVQSRVLTHVFIDGNDAISENLVIDCLKLIAANYGILVDECIAKGYNKDEITIKIERPDDTRTEKYISKADAFKQLSEIGSEGLELAGLLNVSGN</sequence>
<organism evidence="2 3">
    <name type="scientific">Methanolobus zinderi</name>
    <dbReference type="NCBI Taxonomy" id="536044"/>
    <lineage>
        <taxon>Archaea</taxon>
        <taxon>Methanobacteriati</taxon>
        <taxon>Methanobacteriota</taxon>
        <taxon>Stenosarchaea group</taxon>
        <taxon>Methanomicrobia</taxon>
        <taxon>Methanosarcinales</taxon>
        <taxon>Methanosarcinaceae</taxon>
        <taxon>Methanolobus</taxon>
    </lineage>
</organism>
<proteinExistence type="predicted"/>
<name>A0A7D5E7K5_9EURY</name>